<keyword evidence="3 4" id="KW-0067">ATP-binding</keyword>
<dbReference type="SMART" id="SM00220">
    <property type="entry name" value="S_TKc"/>
    <property type="match status" value="1"/>
</dbReference>
<dbReference type="InterPro" id="IPR000253">
    <property type="entry name" value="FHA_dom"/>
</dbReference>
<dbReference type="PROSITE" id="PS50006">
    <property type="entry name" value="FHA_DOMAIN"/>
    <property type="match status" value="1"/>
</dbReference>
<feature type="binding site" evidence="4">
    <location>
        <position position="193"/>
    </location>
    <ligand>
        <name>ATP</name>
        <dbReference type="ChEBI" id="CHEBI:30616"/>
    </ligand>
</feature>
<dbReference type="Proteomes" id="UP000184356">
    <property type="component" value="Unassembled WGS sequence"/>
</dbReference>
<accession>A0A1L9TFV1</accession>
<dbReference type="Gene3D" id="2.60.200.20">
    <property type="match status" value="1"/>
</dbReference>
<feature type="compositionally biased region" description="Polar residues" evidence="5">
    <location>
        <begin position="492"/>
        <end position="513"/>
    </location>
</feature>
<dbReference type="PANTHER" id="PTHR24347">
    <property type="entry name" value="SERINE/THREONINE-PROTEIN KINASE"/>
    <property type="match status" value="1"/>
</dbReference>
<evidence type="ECO:0000259" key="7">
    <source>
        <dbReference type="PROSITE" id="PS50011"/>
    </source>
</evidence>
<sequence length="663" mass="74409">MASASQTKPQLSSPLGSLVGMICKWDPITEKSSDPLSIYSRQEIYVGRDAAKCQYVINDPFVSNKHLRIHTVIFDQDNPGEVAPLVYAEDLSTNGSLWNQHWMGNGQRCLLLSDGDTIQLSGRVTLRYASVGYPQTNSFTRSQELEMAMFGHEYSVTQRRLGSGAYGLVHMAYNKSTGQQFACKIVDLVTVKKRVAMEVEAQNKQGYGMNTSEKLRDIYANLKWKEKLKQFYCEASILENLQHPNIIGLEKVIQSDNTIYIIQDLLKGGDLFSYIQHKGGRLPDIEAAVIVRQIVIALDYLHDQNIVHRDLKPDNILMTSRADGCRVVLTDFGCATRVDRISNRMSTMIGTFEFSAPEVVMQNDKGYTKAADLWSLGCLTAVVLTGESVFDNVRKGCGMNFHRTRAIEKLEGTMNRRQVGQRAQDFVFQLLQHDASERMDVKQALQHEWFTNPAHKSDFDALYERSIRDWKPCRATKPRIVGLASYIKTCPSQSSQNSSALDAESNDPSQASYIKSEPRSQCVGFAFLSTAETDDQQSSCLTHISSEALSDVDLLPHKKIKVTDNHLRVASKNTDTYSVTSSASRRDPLRNITNSLTAPKSSDSQGIQAFLFDARHGARYHSISRMREKCSHKDAGEPDAEVFEEIRNHMTGKRQQLPYGALI</sequence>
<evidence type="ECO:0000256" key="3">
    <source>
        <dbReference type="ARBA" id="ARBA00022840"/>
    </source>
</evidence>
<comment type="similarity">
    <text evidence="1">Belongs to the protein kinase superfamily. CAMK Ser/Thr protein kinase family. CHEK2 subfamily.</text>
</comment>
<protein>
    <recommendedName>
        <fullName evidence="10">Serine/threonine protein kinase</fullName>
    </recommendedName>
</protein>
<evidence type="ECO:0008006" key="10">
    <source>
        <dbReference type="Google" id="ProtNLM"/>
    </source>
</evidence>
<dbReference type="CDD" id="cd22670">
    <property type="entry name" value="FHA_MEK1-like"/>
    <property type="match status" value="1"/>
</dbReference>
<reference evidence="9" key="1">
    <citation type="journal article" date="2017" name="Genome Biol.">
        <title>Comparative genomics reveals high biological diversity and specific adaptations in the industrially and medically important fungal genus Aspergillus.</title>
        <authorList>
            <person name="de Vries R.P."/>
            <person name="Riley R."/>
            <person name="Wiebenga A."/>
            <person name="Aguilar-Osorio G."/>
            <person name="Amillis S."/>
            <person name="Uchima C.A."/>
            <person name="Anderluh G."/>
            <person name="Asadollahi M."/>
            <person name="Askin M."/>
            <person name="Barry K."/>
            <person name="Battaglia E."/>
            <person name="Bayram O."/>
            <person name="Benocci T."/>
            <person name="Braus-Stromeyer S.A."/>
            <person name="Caldana C."/>
            <person name="Canovas D."/>
            <person name="Cerqueira G.C."/>
            <person name="Chen F."/>
            <person name="Chen W."/>
            <person name="Choi C."/>
            <person name="Clum A."/>
            <person name="Dos Santos R.A."/>
            <person name="Damasio A.R."/>
            <person name="Diallinas G."/>
            <person name="Emri T."/>
            <person name="Fekete E."/>
            <person name="Flipphi M."/>
            <person name="Freyberg S."/>
            <person name="Gallo A."/>
            <person name="Gournas C."/>
            <person name="Habgood R."/>
            <person name="Hainaut M."/>
            <person name="Harispe M.L."/>
            <person name="Henrissat B."/>
            <person name="Hilden K.S."/>
            <person name="Hope R."/>
            <person name="Hossain A."/>
            <person name="Karabika E."/>
            <person name="Karaffa L."/>
            <person name="Karanyi Z."/>
            <person name="Krasevec N."/>
            <person name="Kuo A."/>
            <person name="Kusch H."/>
            <person name="LaButti K."/>
            <person name="Lagendijk E.L."/>
            <person name="Lapidus A."/>
            <person name="Levasseur A."/>
            <person name="Lindquist E."/>
            <person name="Lipzen A."/>
            <person name="Logrieco A.F."/>
            <person name="MacCabe A."/>
            <person name="Maekelae M.R."/>
            <person name="Malavazi I."/>
            <person name="Melin P."/>
            <person name="Meyer V."/>
            <person name="Mielnichuk N."/>
            <person name="Miskei M."/>
            <person name="Molnar A.P."/>
            <person name="Mule G."/>
            <person name="Ngan C.Y."/>
            <person name="Orejas M."/>
            <person name="Orosz E."/>
            <person name="Ouedraogo J.P."/>
            <person name="Overkamp K.M."/>
            <person name="Park H.-S."/>
            <person name="Perrone G."/>
            <person name="Piumi F."/>
            <person name="Punt P.J."/>
            <person name="Ram A.F."/>
            <person name="Ramon A."/>
            <person name="Rauscher S."/>
            <person name="Record E."/>
            <person name="Riano-Pachon D.M."/>
            <person name="Robert V."/>
            <person name="Roehrig J."/>
            <person name="Ruller R."/>
            <person name="Salamov A."/>
            <person name="Salih N.S."/>
            <person name="Samson R.A."/>
            <person name="Sandor E."/>
            <person name="Sanguinetti M."/>
            <person name="Schuetze T."/>
            <person name="Sepcic K."/>
            <person name="Shelest E."/>
            <person name="Sherlock G."/>
            <person name="Sophianopoulou V."/>
            <person name="Squina F.M."/>
            <person name="Sun H."/>
            <person name="Susca A."/>
            <person name="Todd R.B."/>
            <person name="Tsang A."/>
            <person name="Unkles S.E."/>
            <person name="van de Wiele N."/>
            <person name="van Rossen-Uffink D."/>
            <person name="Oliveira J.V."/>
            <person name="Vesth T.C."/>
            <person name="Visser J."/>
            <person name="Yu J.-H."/>
            <person name="Zhou M."/>
            <person name="Andersen M.R."/>
            <person name="Archer D.B."/>
            <person name="Baker S.E."/>
            <person name="Benoit I."/>
            <person name="Brakhage A.A."/>
            <person name="Braus G.H."/>
            <person name="Fischer R."/>
            <person name="Frisvad J.C."/>
            <person name="Goldman G.H."/>
            <person name="Houbraken J."/>
            <person name="Oakley B."/>
            <person name="Pocsi I."/>
            <person name="Scazzocchio C."/>
            <person name="Seiboth B."/>
            <person name="vanKuyk P.A."/>
            <person name="Wortman J."/>
            <person name="Dyer P.S."/>
            <person name="Grigoriev I.V."/>
        </authorList>
    </citation>
    <scope>NUCLEOTIDE SEQUENCE [LARGE SCALE GENOMIC DNA]</scope>
    <source>
        <strain evidence="9">CBS 593.65</strain>
    </source>
</reference>
<proteinExistence type="inferred from homology"/>
<dbReference type="InterPro" id="IPR017441">
    <property type="entry name" value="Protein_kinase_ATP_BS"/>
</dbReference>
<dbReference type="InterPro" id="IPR000719">
    <property type="entry name" value="Prot_kinase_dom"/>
</dbReference>
<dbReference type="OrthoDB" id="74764at2759"/>
<feature type="domain" description="FHA" evidence="6">
    <location>
        <begin position="44"/>
        <end position="103"/>
    </location>
</feature>
<evidence type="ECO:0000256" key="2">
    <source>
        <dbReference type="ARBA" id="ARBA00022741"/>
    </source>
</evidence>
<evidence type="ECO:0000256" key="5">
    <source>
        <dbReference type="SAM" id="MobiDB-lite"/>
    </source>
</evidence>
<dbReference type="RefSeq" id="XP_040702057.1">
    <property type="nucleotide sequence ID" value="XM_040840628.1"/>
</dbReference>
<dbReference type="InterPro" id="IPR008271">
    <property type="entry name" value="Ser/Thr_kinase_AS"/>
</dbReference>
<dbReference type="GeneID" id="63756701"/>
<dbReference type="SUPFAM" id="SSF49879">
    <property type="entry name" value="SMAD/FHA domain"/>
    <property type="match status" value="1"/>
</dbReference>
<keyword evidence="2 4" id="KW-0547">Nucleotide-binding</keyword>
<dbReference type="AlphaFoldDB" id="A0A1L9TFV1"/>
<dbReference type="GO" id="GO:0005524">
    <property type="term" value="F:ATP binding"/>
    <property type="evidence" value="ECO:0007669"/>
    <property type="project" value="UniProtKB-UniRule"/>
</dbReference>
<dbReference type="Pfam" id="PF00498">
    <property type="entry name" value="FHA"/>
    <property type="match status" value="1"/>
</dbReference>
<gene>
    <name evidence="8" type="ORF">ASPSYDRAFT_133209</name>
</gene>
<evidence type="ECO:0000313" key="9">
    <source>
        <dbReference type="Proteomes" id="UP000184356"/>
    </source>
</evidence>
<evidence type="ECO:0000256" key="1">
    <source>
        <dbReference type="ARBA" id="ARBA00005575"/>
    </source>
</evidence>
<dbReference type="Gene3D" id="1.10.510.10">
    <property type="entry name" value="Transferase(Phosphotransferase) domain 1"/>
    <property type="match status" value="1"/>
</dbReference>
<evidence type="ECO:0000313" key="8">
    <source>
        <dbReference type="EMBL" id="OJJ58251.1"/>
    </source>
</evidence>
<dbReference type="EMBL" id="KV878587">
    <property type="protein sequence ID" value="OJJ58251.1"/>
    <property type="molecule type" value="Genomic_DNA"/>
</dbReference>
<dbReference type="PROSITE" id="PS50011">
    <property type="entry name" value="PROTEIN_KINASE_DOM"/>
    <property type="match status" value="1"/>
</dbReference>
<dbReference type="PROSITE" id="PS00108">
    <property type="entry name" value="PROTEIN_KINASE_ST"/>
    <property type="match status" value="1"/>
</dbReference>
<feature type="domain" description="Protein kinase" evidence="7">
    <location>
        <begin position="155"/>
        <end position="450"/>
    </location>
</feature>
<dbReference type="Pfam" id="PF00069">
    <property type="entry name" value="Pkinase"/>
    <property type="match status" value="1"/>
</dbReference>
<dbReference type="InterPro" id="IPR008984">
    <property type="entry name" value="SMAD_FHA_dom_sf"/>
</dbReference>
<dbReference type="InterPro" id="IPR011009">
    <property type="entry name" value="Kinase-like_dom_sf"/>
</dbReference>
<dbReference type="GO" id="GO:0004672">
    <property type="term" value="F:protein kinase activity"/>
    <property type="evidence" value="ECO:0007669"/>
    <property type="project" value="InterPro"/>
</dbReference>
<feature type="region of interest" description="Disordered" evidence="5">
    <location>
        <begin position="492"/>
        <end position="515"/>
    </location>
</feature>
<evidence type="ECO:0000259" key="6">
    <source>
        <dbReference type="PROSITE" id="PS50006"/>
    </source>
</evidence>
<dbReference type="SUPFAM" id="SSF56112">
    <property type="entry name" value="Protein kinase-like (PK-like)"/>
    <property type="match status" value="1"/>
</dbReference>
<name>A0A1L9TFV1_9EURO</name>
<dbReference type="VEuPathDB" id="FungiDB:ASPSYDRAFT_133209"/>
<keyword evidence="9" id="KW-1185">Reference proteome</keyword>
<dbReference type="STRING" id="1036612.A0A1L9TFV1"/>
<dbReference type="Gene3D" id="3.30.200.20">
    <property type="entry name" value="Phosphorylase Kinase, domain 1"/>
    <property type="match status" value="1"/>
</dbReference>
<organism evidence="8 9">
    <name type="scientific">Aspergillus sydowii CBS 593.65</name>
    <dbReference type="NCBI Taxonomy" id="1036612"/>
    <lineage>
        <taxon>Eukaryota</taxon>
        <taxon>Fungi</taxon>
        <taxon>Dikarya</taxon>
        <taxon>Ascomycota</taxon>
        <taxon>Pezizomycotina</taxon>
        <taxon>Eurotiomycetes</taxon>
        <taxon>Eurotiomycetidae</taxon>
        <taxon>Eurotiales</taxon>
        <taxon>Aspergillaceae</taxon>
        <taxon>Aspergillus</taxon>
        <taxon>Aspergillus subgen. Nidulantes</taxon>
    </lineage>
</organism>
<dbReference type="PROSITE" id="PS00107">
    <property type="entry name" value="PROTEIN_KINASE_ATP"/>
    <property type="match status" value="1"/>
</dbReference>
<evidence type="ECO:0000256" key="4">
    <source>
        <dbReference type="PROSITE-ProRule" id="PRU10141"/>
    </source>
</evidence>
<dbReference type="SMART" id="SM00240">
    <property type="entry name" value="FHA"/>
    <property type="match status" value="1"/>
</dbReference>